<feature type="domain" description="RNA polymerase sigma factor 70 region 4 type 2" evidence="7">
    <location>
        <begin position="109"/>
        <end position="161"/>
    </location>
</feature>
<evidence type="ECO:0000256" key="2">
    <source>
        <dbReference type="ARBA" id="ARBA00023015"/>
    </source>
</evidence>
<keyword evidence="9" id="KW-1185">Reference proteome</keyword>
<keyword evidence="5" id="KW-0804">Transcription</keyword>
<name>A0ABN1ZW28_9ACTN</name>
<dbReference type="PANTHER" id="PTHR43133:SF50">
    <property type="entry name" value="ECF RNA POLYMERASE SIGMA FACTOR SIGM"/>
    <property type="match status" value="1"/>
</dbReference>
<evidence type="ECO:0000256" key="4">
    <source>
        <dbReference type="ARBA" id="ARBA00023125"/>
    </source>
</evidence>
<evidence type="ECO:0000256" key="5">
    <source>
        <dbReference type="ARBA" id="ARBA00023163"/>
    </source>
</evidence>
<evidence type="ECO:0000259" key="7">
    <source>
        <dbReference type="Pfam" id="PF08281"/>
    </source>
</evidence>
<dbReference type="NCBIfam" id="TIGR02983">
    <property type="entry name" value="SigE-fam_strep"/>
    <property type="match status" value="1"/>
</dbReference>
<dbReference type="InterPro" id="IPR036388">
    <property type="entry name" value="WH-like_DNA-bd_sf"/>
</dbReference>
<comment type="similarity">
    <text evidence="1">Belongs to the sigma-70 factor family. ECF subfamily.</text>
</comment>
<evidence type="ECO:0000313" key="9">
    <source>
        <dbReference type="Proteomes" id="UP001501470"/>
    </source>
</evidence>
<dbReference type="EMBL" id="BAAAQD010000002">
    <property type="protein sequence ID" value="GAA1505657.1"/>
    <property type="molecule type" value="Genomic_DNA"/>
</dbReference>
<dbReference type="InterPro" id="IPR013249">
    <property type="entry name" value="RNA_pol_sigma70_r4_t2"/>
</dbReference>
<keyword evidence="4" id="KW-0238">DNA-binding</keyword>
<dbReference type="Pfam" id="PF04542">
    <property type="entry name" value="Sigma70_r2"/>
    <property type="match status" value="1"/>
</dbReference>
<dbReference type="Gene3D" id="1.10.10.10">
    <property type="entry name" value="Winged helix-like DNA-binding domain superfamily/Winged helix DNA-binding domain"/>
    <property type="match status" value="1"/>
</dbReference>
<gene>
    <name evidence="8" type="ORF">GCM10009827_019150</name>
</gene>
<dbReference type="NCBIfam" id="TIGR02937">
    <property type="entry name" value="sigma70-ECF"/>
    <property type="match status" value="1"/>
</dbReference>
<evidence type="ECO:0000259" key="6">
    <source>
        <dbReference type="Pfam" id="PF04542"/>
    </source>
</evidence>
<evidence type="ECO:0000313" key="8">
    <source>
        <dbReference type="EMBL" id="GAA1505657.1"/>
    </source>
</evidence>
<keyword evidence="3" id="KW-0731">Sigma factor</keyword>
<proteinExistence type="inferred from homology"/>
<dbReference type="Proteomes" id="UP001501470">
    <property type="component" value="Unassembled WGS sequence"/>
</dbReference>
<dbReference type="InterPro" id="IPR007627">
    <property type="entry name" value="RNA_pol_sigma70_r2"/>
</dbReference>
<sequence length="184" mass="20728">MVTLQPSEVHVVGFEAFVAARGVGLVRFAVLLTGDDHRAEDLVQEALAKAYLRWEGIRRVDDPEVYVRRLILNGSRSWWRRRANREVPVERAPEAVAAGDLSGEAADRDELWRLVAALPFKQRAVVVLRYYEDLDDAAIARVLECSQTTVRTHAMRALHRLRARLSEHGAVHESKHESGSEAEA</sequence>
<dbReference type="InterPro" id="IPR039425">
    <property type="entry name" value="RNA_pol_sigma-70-like"/>
</dbReference>
<evidence type="ECO:0000256" key="3">
    <source>
        <dbReference type="ARBA" id="ARBA00023082"/>
    </source>
</evidence>
<dbReference type="InterPro" id="IPR013324">
    <property type="entry name" value="RNA_pol_sigma_r3/r4-like"/>
</dbReference>
<dbReference type="PANTHER" id="PTHR43133">
    <property type="entry name" value="RNA POLYMERASE ECF-TYPE SIGMA FACTO"/>
    <property type="match status" value="1"/>
</dbReference>
<dbReference type="InterPro" id="IPR014325">
    <property type="entry name" value="RNA_pol_sigma-E_actinobac"/>
</dbReference>
<accession>A0ABN1ZW28</accession>
<dbReference type="Gene3D" id="1.10.1740.10">
    <property type="match status" value="1"/>
</dbReference>
<keyword evidence="2" id="KW-0805">Transcription regulation</keyword>
<dbReference type="InterPro" id="IPR013325">
    <property type="entry name" value="RNA_pol_sigma_r2"/>
</dbReference>
<dbReference type="InterPro" id="IPR014284">
    <property type="entry name" value="RNA_pol_sigma-70_dom"/>
</dbReference>
<protein>
    <submittedName>
        <fullName evidence="8">SigE family RNA polymerase sigma factor</fullName>
    </submittedName>
</protein>
<organism evidence="8 9">
    <name type="scientific">Dactylosporangium maewongense</name>
    <dbReference type="NCBI Taxonomy" id="634393"/>
    <lineage>
        <taxon>Bacteria</taxon>
        <taxon>Bacillati</taxon>
        <taxon>Actinomycetota</taxon>
        <taxon>Actinomycetes</taxon>
        <taxon>Micromonosporales</taxon>
        <taxon>Micromonosporaceae</taxon>
        <taxon>Dactylosporangium</taxon>
    </lineage>
</organism>
<dbReference type="Pfam" id="PF08281">
    <property type="entry name" value="Sigma70_r4_2"/>
    <property type="match status" value="1"/>
</dbReference>
<evidence type="ECO:0000256" key="1">
    <source>
        <dbReference type="ARBA" id="ARBA00010641"/>
    </source>
</evidence>
<dbReference type="SUPFAM" id="SSF88946">
    <property type="entry name" value="Sigma2 domain of RNA polymerase sigma factors"/>
    <property type="match status" value="1"/>
</dbReference>
<feature type="domain" description="RNA polymerase sigma-70 region 2" evidence="6">
    <location>
        <begin position="25"/>
        <end position="83"/>
    </location>
</feature>
<comment type="caution">
    <text evidence="8">The sequence shown here is derived from an EMBL/GenBank/DDBJ whole genome shotgun (WGS) entry which is preliminary data.</text>
</comment>
<dbReference type="SUPFAM" id="SSF88659">
    <property type="entry name" value="Sigma3 and sigma4 domains of RNA polymerase sigma factors"/>
    <property type="match status" value="1"/>
</dbReference>
<reference evidence="8 9" key="1">
    <citation type="journal article" date="2019" name="Int. J. Syst. Evol. Microbiol.">
        <title>The Global Catalogue of Microorganisms (GCM) 10K type strain sequencing project: providing services to taxonomists for standard genome sequencing and annotation.</title>
        <authorList>
            <consortium name="The Broad Institute Genomics Platform"/>
            <consortium name="The Broad Institute Genome Sequencing Center for Infectious Disease"/>
            <person name="Wu L."/>
            <person name="Ma J."/>
        </authorList>
    </citation>
    <scope>NUCLEOTIDE SEQUENCE [LARGE SCALE GENOMIC DNA]</scope>
    <source>
        <strain evidence="8 9">JCM 15933</strain>
    </source>
</reference>